<name>A0A2A2G4R1_9BACT</name>
<sequence length="373" mass="42057">MTNFKIPIITLLLLFVGTNISFSQSSWEPQTNITGYISTEINYFDELEGYDLNYSAAVSEAGILMSYQPKSNFRIKGVFVYRPKFDIDQMLNEAFGELTISEEINFKAGRFLLPLSPTNTYYYAPVNTSATLPILVTNHEFYPVTIDGGSFNGSIGSEFKVNYDFFAGGFMNSTWLRTGAVRFFGDEVNYFKDQIGSSATLDPSYSNTYNFGFGGRVGFSYKSNIDVGFSTFKPNDQDVPLLIDVPAGALGPNSPATQIVQESLFEKFSYGVNVKFQYNNTKLVGEYWYSDLKIDGSATDLEGGFVELNHRINKVTPYVRYEDQKTADVDYKRYTAGVNYKPSFTKTFKLEYMRYEHSSGDINGFVGTLIYSF</sequence>
<reference evidence="1 2" key="1">
    <citation type="submission" date="2017-08" db="EMBL/GenBank/DDBJ databases">
        <title>Aliifodinibius alkalisoli sp. nov., isolated from saline alkaline soil.</title>
        <authorList>
            <person name="Liu D."/>
            <person name="Zhang G."/>
        </authorList>
    </citation>
    <scope>NUCLEOTIDE SEQUENCE [LARGE SCALE GENOMIC DNA]</scope>
    <source>
        <strain evidence="1 2">WN023</strain>
    </source>
</reference>
<dbReference type="SUPFAM" id="SSF56935">
    <property type="entry name" value="Porins"/>
    <property type="match status" value="1"/>
</dbReference>
<organism evidence="1 2">
    <name type="scientific">Fodinibius salipaludis</name>
    <dbReference type="NCBI Taxonomy" id="2032627"/>
    <lineage>
        <taxon>Bacteria</taxon>
        <taxon>Pseudomonadati</taxon>
        <taxon>Balneolota</taxon>
        <taxon>Balneolia</taxon>
        <taxon>Balneolales</taxon>
        <taxon>Balneolaceae</taxon>
        <taxon>Fodinibius</taxon>
    </lineage>
</organism>
<dbReference type="OrthoDB" id="1120523at2"/>
<gene>
    <name evidence="1" type="ORF">CK503_14845</name>
</gene>
<dbReference type="Proteomes" id="UP000218831">
    <property type="component" value="Unassembled WGS sequence"/>
</dbReference>
<comment type="caution">
    <text evidence="1">The sequence shown here is derived from an EMBL/GenBank/DDBJ whole genome shotgun (WGS) entry which is preliminary data.</text>
</comment>
<keyword evidence="2" id="KW-1185">Reference proteome</keyword>
<evidence type="ECO:0008006" key="3">
    <source>
        <dbReference type="Google" id="ProtNLM"/>
    </source>
</evidence>
<dbReference type="EMBL" id="NSKE01000013">
    <property type="protein sequence ID" value="PAU92766.1"/>
    <property type="molecule type" value="Genomic_DNA"/>
</dbReference>
<dbReference type="AlphaFoldDB" id="A0A2A2G4R1"/>
<evidence type="ECO:0000313" key="1">
    <source>
        <dbReference type="EMBL" id="PAU92766.1"/>
    </source>
</evidence>
<proteinExistence type="predicted"/>
<accession>A0A2A2G4R1</accession>
<protein>
    <recommendedName>
        <fullName evidence="3">Porin domain-containing protein</fullName>
    </recommendedName>
</protein>
<dbReference type="RefSeq" id="WP_095607619.1">
    <property type="nucleotide sequence ID" value="NZ_NSKE01000013.1"/>
</dbReference>
<evidence type="ECO:0000313" key="2">
    <source>
        <dbReference type="Proteomes" id="UP000218831"/>
    </source>
</evidence>